<comment type="caution">
    <text evidence="1">The sequence shown here is derived from an EMBL/GenBank/DDBJ whole genome shotgun (WGS) entry which is preliminary data.</text>
</comment>
<reference evidence="2" key="1">
    <citation type="journal article" date="2019" name="Int. J. Syst. Evol. Microbiol.">
        <title>The Global Catalogue of Microorganisms (GCM) 10K type strain sequencing project: providing services to taxonomists for standard genome sequencing and annotation.</title>
        <authorList>
            <consortium name="The Broad Institute Genomics Platform"/>
            <consortium name="The Broad Institute Genome Sequencing Center for Infectious Disease"/>
            <person name="Wu L."/>
            <person name="Ma J."/>
        </authorList>
    </citation>
    <scope>NUCLEOTIDE SEQUENCE [LARGE SCALE GENOMIC DNA]</scope>
    <source>
        <strain evidence="2">IBRC-M 10813</strain>
    </source>
</reference>
<dbReference type="Proteomes" id="UP001595843">
    <property type="component" value="Unassembled WGS sequence"/>
</dbReference>
<dbReference type="RefSeq" id="WP_380704927.1">
    <property type="nucleotide sequence ID" value="NZ_JBHSAP010000015.1"/>
</dbReference>
<evidence type="ECO:0000313" key="1">
    <source>
        <dbReference type="EMBL" id="MFC4077220.1"/>
    </source>
</evidence>
<dbReference type="InterPro" id="IPR026988">
    <property type="entry name" value="YaaC-like"/>
</dbReference>
<evidence type="ECO:0000313" key="2">
    <source>
        <dbReference type="Proteomes" id="UP001595843"/>
    </source>
</evidence>
<organism evidence="1 2">
    <name type="scientific">Salinithrix halophila</name>
    <dbReference type="NCBI Taxonomy" id="1485204"/>
    <lineage>
        <taxon>Bacteria</taxon>
        <taxon>Bacillati</taxon>
        <taxon>Bacillota</taxon>
        <taxon>Bacilli</taxon>
        <taxon>Bacillales</taxon>
        <taxon>Thermoactinomycetaceae</taxon>
        <taxon>Salinithrix</taxon>
    </lineage>
</organism>
<protein>
    <submittedName>
        <fullName evidence="1">YaaC family protein</fullName>
    </submittedName>
</protein>
<gene>
    <name evidence="1" type="ORF">ACFOUO_10470</name>
</gene>
<sequence>METGTVRRIPCESPEQKMWNLYLLLENETTAKRFLTEKYRRNGVEHPERAAFRASHALISHVRQARELYRAARESQLLVSPLLAYYGVMNLSKAWMLSFDPEFPRNASVMRHGASTRRRKRSDYRFFSDEVRAQRDGLFPELARKTGRPVLTGESWTMKSLLALVPELQDGFRQIFHEVSLYPIAVPERIPVISPEMPFTFEERVLEVLHLPPRRLAERLNGAGREGGARFSCGPSAQPQGRVRLLWSHPDSLHVNHWNRGFSHPWFREDLHGNHYLFPPAHGSAPVLPELFVHYLLLFSLSMLCRYEAPLWGEMIGGSISEEIVLIEEFLQVTLRKFPNLILNALFEEKILFIRS</sequence>
<accession>A0ABV8JFT3</accession>
<keyword evidence="2" id="KW-1185">Reference proteome</keyword>
<dbReference type="EMBL" id="JBHSAP010000015">
    <property type="protein sequence ID" value="MFC4077220.1"/>
    <property type="molecule type" value="Genomic_DNA"/>
</dbReference>
<dbReference type="Pfam" id="PF14175">
    <property type="entry name" value="YaaC"/>
    <property type="match status" value="1"/>
</dbReference>
<name>A0ABV8JFT3_9BACL</name>
<proteinExistence type="predicted"/>